<evidence type="ECO:0000313" key="3">
    <source>
        <dbReference type="Proteomes" id="UP000518300"/>
    </source>
</evidence>
<dbReference type="GO" id="GO:0004601">
    <property type="term" value="F:peroxidase activity"/>
    <property type="evidence" value="ECO:0007669"/>
    <property type="project" value="UniProtKB-KW"/>
</dbReference>
<dbReference type="CDD" id="cd03398">
    <property type="entry name" value="PAP2_haloperoxidase"/>
    <property type="match status" value="1"/>
</dbReference>
<organism evidence="2 3">
    <name type="scientific">Pyxidicoccus fallax</name>
    <dbReference type="NCBI Taxonomy" id="394095"/>
    <lineage>
        <taxon>Bacteria</taxon>
        <taxon>Pseudomonadati</taxon>
        <taxon>Myxococcota</taxon>
        <taxon>Myxococcia</taxon>
        <taxon>Myxococcales</taxon>
        <taxon>Cystobacterineae</taxon>
        <taxon>Myxococcaceae</taxon>
        <taxon>Pyxidicoccus</taxon>
    </lineage>
</organism>
<keyword evidence="2" id="KW-0560">Oxidoreductase</keyword>
<dbReference type="SUPFAM" id="SSF48317">
    <property type="entry name" value="Acid phosphatase/Vanadium-dependent haloperoxidase"/>
    <property type="match status" value="1"/>
</dbReference>
<dbReference type="InterPro" id="IPR016119">
    <property type="entry name" value="Br/Cl_peroxidase_C"/>
</dbReference>
<keyword evidence="2" id="KW-0575">Peroxidase</keyword>
<dbReference type="EMBL" id="JABBJJ010000036">
    <property type="protein sequence ID" value="NMO15323.1"/>
    <property type="molecule type" value="Genomic_DNA"/>
</dbReference>
<dbReference type="Gene3D" id="1.10.606.10">
    <property type="entry name" value="Vanadium-containing Chloroperoxidase, domain 2"/>
    <property type="match status" value="1"/>
</dbReference>
<protein>
    <submittedName>
        <fullName evidence="2">Vanadium-dependent haloperoxidase</fullName>
    </submittedName>
</protein>
<keyword evidence="1" id="KW-0732">Signal</keyword>
<reference evidence="2 3" key="1">
    <citation type="submission" date="2020-04" db="EMBL/GenBank/DDBJ databases">
        <title>Draft genome of Pyxidicoccus fallax type strain.</title>
        <authorList>
            <person name="Whitworth D.E."/>
        </authorList>
    </citation>
    <scope>NUCLEOTIDE SEQUENCE [LARGE SCALE GENOMIC DNA]</scope>
    <source>
        <strain evidence="2 3">DSM 14698</strain>
    </source>
</reference>
<dbReference type="InterPro" id="IPR036938">
    <property type="entry name" value="PAP2/HPO_sf"/>
</dbReference>
<gene>
    <name evidence="2" type="ORF">HG543_10720</name>
</gene>
<dbReference type="InterPro" id="IPR052559">
    <property type="entry name" value="V-haloperoxidase"/>
</dbReference>
<sequence>MRTWFRVTPLLSLLLVPAARAQNIDRANEARKRRVDAADFQRAQPLPIHQNNNDQNTFGLWAVYSKGLPHDFVGEPDGTAFFSLYNALTGTSPLEDVILGGERKLVNPQAGLSYVLEGADPQALTMRPAPSIDSNEAASEMEELYWMSLLRDVSFSQYASDPVLPLAIDRLNAHPEYRGAKNGSGQVTPGTVFRADLPGAINGPFISQFLYKTVTFGGGPLTSTIEGNPPAAGVEPTAVQLVEQRILTRKGGDDSLTDFDEWRSIQDGHMPDDPTDTLEDYDATRRYIRNARDLTEWVHLDYPIQGSLNAALLMARQGDFLPDGRYDPDPKSSPLIHDGNNPYRTSRTQEPFVTFGNSEVQSLTGLVTNTALRAMWYQKWQVHRRLRPEEYGGRIHAHLSGLRSYPQLPAVLLGSPVLSRVRLYNLQRNLERGLSNTPTYLLPQAFREGSPLHPAYGSGHSTYTGAGVTILKAFHTDAPILNPQVPNADGTALVPYSGTLMMFDELDKLASNIGVARLFSGVHYRSDHDHAVRLGELYALRVLQDWTRLYNESFSGFEVRTFGGNVLTVTPTQPALPHFVSAINGFALYGQTATGTGPGTRLRALTNNAIIDLSDLAAQGYTRLNIVADTFMPQTAGSVRFQYDSSNFVDSQASYFLFGDTFANGSTFTVGTHVLRATPYSAANAGGVGGVPLVIRFTVQQ</sequence>
<keyword evidence="3" id="KW-1185">Reference proteome</keyword>
<dbReference type="RefSeq" id="WP_169344614.1">
    <property type="nucleotide sequence ID" value="NZ_JABBJJ010000036.1"/>
</dbReference>
<comment type="caution">
    <text evidence="2">The sequence shown here is derived from an EMBL/GenBank/DDBJ whole genome shotgun (WGS) entry which is preliminary data.</text>
</comment>
<evidence type="ECO:0000313" key="2">
    <source>
        <dbReference type="EMBL" id="NMO15323.1"/>
    </source>
</evidence>
<feature type="chain" id="PRO_5032925094" evidence="1">
    <location>
        <begin position="22"/>
        <end position="701"/>
    </location>
</feature>
<dbReference type="Proteomes" id="UP000518300">
    <property type="component" value="Unassembled WGS sequence"/>
</dbReference>
<accession>A0A848LEN3</accession>
<dbReference type="AlphaFoldDB" id="A0A848LEN3"/>
<dbReference type="PANTHER" id="PTHR34599:SF1">
    <property type="entry name" value="PHOSPHATIDIC ACID PHOSPHATASE TYPE 2_HALOPEROXIDASE DOMAIN-CONTAINING PROTEIN"/>
    <property type="match status" value="1"/>
</dbReference>
<dbReference type="PANTHER" id="PTHR34599">
    <property type="entry name" value="PEROXIDASE-RELATED"/>
    <property type="match status" value="1"/>
</dbReference>
<evidence type="ECO:0000256" key="1">
    <source>
        <dbReference type="SAM" id="SignalP"/>
    </source>
</evidence>
<proteinExistence type="predicted"/>
<name>A0A848LEN3_9BACT</name>
<feature type="signal peptide" evidence="1">
    <location>
        <begin position="1"/>
        <end position="21"/>
    </location>
</feature>